<proteinExistence type="predicted"/>
<keyword evidence="2" id="KW-1185">Reference proteome</keyword>
<organism evidence="1 2">
    <name type="scientific">Aspergillus lucknowensis</name>
    <dbReference type="NCBI Taxonomy" id="176173"/>
    <lineage>
        <taxon>Eukaryota</taxon>
        <taxon>Fungi</taxon>
        <taxon>Dikarya</taxon>
        <taxon>Ascomycota</taxon>
        <taxon>Pezizomycotina</taxon>
        <taxon>Eurotiomycetes</taxon>
        <taxon>Eurotiomycetidae</taxon>
        <taxon>Eurotiales</taxon>
        <taxon>Aspergillaceae</taxon>
        <taxon>Aspergillus</taxon>
        <taxon>Aspergillus subgen. Nidulantes</taxon>
    </lineage>
</organism>
<dbReference type="Proteomes" id="UP001610432">
    <property type="component" value="Unassembled WGS sequence"/>
</dbReference>
<sequence length="113" mass="12579">MNHPLPPKPPISMYFHTYTPPARKPATALGNMAAQHVDHGKSIPVNNNRERPFAHHHATASSIGVLSSPYIESIIHLSSKDMIPRLENNCDKTSNINNNGDNLPHPDKLFSWI</sequence>
<reference evidence="1 2" key="1">
    <citation type="submission" date="2024-07" db="EMBL/GenBank/DDBJ databases">
        <title>Section-level genome sequencing and comparative genomics of Aspergillus sections Usti and Cavernicolus.</title>
        <authorList>
            <consortium name="Lawrence Berkeley National Laboratory"/>
            <person name="Nybo J.L."/>
            <person name="Vesth T.C."/>
            <person name="Theobald S."/>
            <person name="Frisvad J.C."/>
            <person name="Larsen T.O."/>
            <person name="Kjaerboelling I."/>
            <person name="Rothschild-Mancinelli K."/>
            <person name="Lyhne E.K."/>
            <person name="Kogle M.E."/>
            <person name="Barry K."/>
            <person name="Clum A."/>
            <person name="Na H."/>
            <person name="Ledsgaard L."/>
            <person name="Lin J."/>
            <person name="Lipzen A."/>
            <person name="Kuo A."/>
            <person name="Riley R."/>
            <person name="Mondo S."/>
            <person name="Labutti K."/>
            <person name="Haridas S."/>
            <person name="Pangalinan J."/>
            <person name="Salamov A.A."/>
            <person name="Simmons B.A."/>
            <person name="Magnuson J.K."/>
            <person name="Chen J."/>
            <person name="Drula E."/>
            <person name="Henrissat B."/>
            <person name="Wiebenga A."/>
            <person name="Lubbers R.J."/>
            <person name="Gomes A.C."/>
            <person name="Macurrencykelacurrency M.R."/>
            <person name="Stajich J."/>
            <person name="Grigoriev I.V."/>
            <person name="Mortensen U.H."/>
            <person name="De Vries R.P."/>
            <person name="Baker S.E."/>
            <person name="Andersen M.R."/>
        </authorList>
    </citation>
    <scope>NUCLEOTIDE SEQUENCE [LARGE SCALE GENOMIC DNA]</scope>
    <source>
        <strain evidence="1 2">CBS 449.75</strain>
    </source>
</reference>
<evidence type="ECO:0000313" key="2">
    <source>
        <dbReference type="Proteomes" id="UP001610432"/>
    </source>
</evidence>
<comment type="caution">
    <text evidence="1">The sequence shown here is derived from an EMBL/GenBank/DDBJ whole genome shotgun (WGS) entry which is preliminary data.</text>
</comment>
<dbReference type="RefSeq" id="XP_070887368.1">
    <property type="nucleotide sequence ID" value="XM_071028840.1"/>
</dbReference>
<protein>
    <submittedName>
        <fullName evidence="1">Uncharacterized protein</fullName>
    </submittedName>
</protein>
<name>A0ABR4LV60_9EURO</name>
<gene>
    <name evidence="1" type="ORF">BJX67DRAFT_350668</name>
</gene>
<dbReference type="EMBL" id="JBFXLQ010000014">
    <property type="protein sequence ID" value="KAL2868389.1"/>
    <property type="molecule type" value="Genomic_DNA"/>
</dbReference>
<accession>A0ABR4LV60</accession>
<dbReference type="GeneID" id="98143912"/>
<evidence type="ECO:0000313" key="1">
    <source>
        <dbReference type="EMBL" id="KAL2868389.1"/>
    </source>
</evidence>